<keyword evidence="1" id="KW-0472">Membrane</keyword>
<dbReference type="EMBL" id="BCTA01000093">
    <property type="protein sequence ID" value="GAT12317.1"/>
    <property type="molecule type" value="Genomic_DNA"/>
</dbReference>
<reference evidence="2 4" key="1">
    <citation type="journal article" date="2016" name="Genome Announc.">
        <title>Draft Genome Sequences of Five Rapidly Growing Mycobacterium Species, M. thermoresistibile, M. fortuitum subsp. acetamidolyticum, M. canariasense, M. brisbanense, and M. novocastrense.</title>
        <authorList>
            <person name="Katahira K."/>
            <person name="Ogura Y."/>
            <person name="Gotoh Y."/>
            <person name="Hayashi T."/>
        </authorList>
    </citation>
    <scope>NUCLEOTIDE SEQUENCE [LARGE SCALE GENOMIC DNA]</scope>
    <source>
        <strain evidence="2 4">JCM18114</strain>
    </source>
</reference>
<keyword evidence="1" id="KW-0812">Transmembrane</keyword>
<dbReference type="AlphaFoldDB" id="A0AAW5SJ75"/>
<evidence type="ECO:0000256" key="1">
    <source>
        <dbReference type="SAM" id="Phobius"/>
    </source>
</evidence>
<reference evidence="3" key="3">
    <citation type="journal article" date="2022" name="BMC Genomics">
        <title>Comparative genome analysis of mycobacteria focusing on tRNA and non-coding RNA.</title>
        <authorList>
            <person name="Behra P.R.K."/>
            <person name="Pettersson B.M.F."/>
            <person name="Ramesh M."/>
            <person name="Das S."/>
            <person name="Dasgupta S."/>
            <person name="Kirsebom L.A."/>
        </authorList>
    </citation>
    <scope>NUCLEOTIDE SEQUENCE</scope>
    <source>
        <strain evidence="3">DSM 44203</strain>
    </source>
</reference>
<organism evidence="3 5">
    <name type="scientific">Mycolicibacterium novocastrense</name>
    <name type="common">Mycobacterium novocastrense</name>
    <dbReference type="NCBI Taxonomy" id="59813"/>
    <lineage>
        <taxon>Bacteria</taxon>
        <taxon>Bacillati</taxon>
        <taxon>Actinomycetota</taxon>
        <taxon>Actinomycetes</taxon>
        <taxon>Mycobacteriales</taxon>
        <taxon>Mycobacteriaceae</taxon>
        <taxon>Mycolicibacterium</taxon>
    </lineage>
</organism>
<keyword evidence="4" id="KW-1185">Reference proteome</keyword>
<feature type="transmembrane region" description="Helical" evidence="1">
    <location>
        <begin position="187"/>
        <end position="204"/>
    </location>
</feature>
<proteinExistence type="predicted"/>
<feature type="transmembrane region" description="Helical" evidence="1">
    <location>
        <begin position="60"/>
        <end position="80"/>
    </location>
</feature>
<dbReference type="Proteomes" id="UP000069773">
    <property type="component" value="Unassembled WGS sequence"/>
</dbReference>
<gene>
    <name evidence="3" type="ORF">H7I77_08880</name>
    <name evidence="2" type="ORF">RMCN_5450</name>
</gene>
<feature type="transmembrane region" description="Helical" evidence="1">
    <location>
        <begin position="159"/>
        <end position="180"/>
    </location>
</feature>
<reference evidence="3" key="2">
    <citation type="submission" date="2020-07" db="EMBL/GenBank/DDBJ databases">
        <authorList>
            <person name="Pettersson B.M.F."/>
            <person name="Behra P.R.K."/>
            <person name="Ramesh M."/>
            <person name="Das S."/>
            <person name="Dasgupta S."/>
            <person name="Kirsebom L.A."/>
        </authorList>
    </citation>
    <scope>NUCLEOTIDE SEQUENCE</scope>
    <source>
        <strain evidence="3">DSM 44203</strain>
    </source>
</reference>
<dbReference type="EMBL" id="JACKTI010000027">
    <property type="protein sequence ID" value="MCV7023466.1"/>
    <property type="molecule type" value="Genomic_DNA"/>
</dbReference>
<keyword evidence="1" id="KW-1133">Transmembrane helix</keyword>
<name>A0AAW5SJ75_MYCNV</name>
<feature type="transmembrane region" description="Helical" evidence="1">
    <location>
        <begin position="133"/>
        <end position="153"/>
    </location>
</feature>
<protein>
    <submittedName>
        <fullName evidence="3">SPW repeat protein</fullName>
    </submittedName>
</protein>
<comment type="caution">
    <text evidence="3">The sequence shown here is derived from an EMBL/GenBank/DDBJ whole genome shotgun (WGS) entry which is preliminary data.</text>
</comment>
<feature type="transmembrane region" description="Helical" evidence="1">
    <location>
        <begin position="210"/>
        <end position="231"/>
    </location>
</feature>
<evidence type="ECO:0000313" key="3">
    <source>
        <dbReference type="EMBL" id="MCV7023466.1"/>
    </source>
</evidence>
<sequence length="250" mass="25554">MSKPQTLISAVALATGVGAVIASLVVTDTDVGAGLTFGFGAFIAFFALLSLLVRNRAPDYFGLLVVGVMMFLLPFLGEAFVSDRGAAWTAWIAGFVAMVLGGVGWLRSTPPAGLVAPGAHPAGPGGRRRFSGWIGRLALVVGLGTAVLAATVVRSSTVGIIVVIGMSGMAAVIGLWSLLAVDPTRDYLTLAVVGFALFLSPWAVKFSRESAGWTAWLSGALLTALGVAGYLTGESSDAAAPASRNITEAR</sequence>
<feature type="transmembrane region" description="Helical" evidence="1">
    <location>
        <begin position="32"/>
        <end position="53"/>
    </location>
</feature>
<feature type="transmembrane region" description="Helical" evidence="1">
    <location>
        <begin position="86"/>
        <end position="106"/>
    </location>
</feature>
<evidence type="ECO:0000313" key="4">
    <source>
        <dbReference type="Proteomes" id="UP000069773"/>
    </source>
</evidence>
<dbReference type="Proteomes" id="UP001207528">
    <property type="component" value="Unassembled WGS sequence"/>
</dbReference>
<accession>A0AAW5SJ75</accession>
<dbReference type="RefSeq" id="WP_084377792.1">
    <property type="nucleotide sequence ID" value="NZ_BCTA01000093.1"/>
</dbReference>
<evidence type="ECO:0000313" key="5">
    <source>
        <dbReference type="Proteomes" id="UP001207528"/>
    </source>
</evidence>
<evidence type="ECO:0000313" key="2">
    <source>
        <dbReference type="EMBL" id="GAT12317.1"/>
    </source>
</evidence>